<evidence type="ECO:0000256" key="2">
    <source>
        <dbReference type="ARBA" id="ARBA00022840"/>
    </source>
</evidence>
<name>A0A0F8WI29_9ZZZZ</name>
<dbReference type="AlphaFoldDB" id="A0A0F8WI29"/>
<dbReference type="Pfam" id="PF00488">
    <property type="entry name" value="MutS_V"/>
    <property type="match status" value="1"/>
</dbReference>
<evidence type="ECO:0000259" key="4">
    <source>
        <dbReference type="PROSITE" id="PS00486"/>
    </source>
</evidence>
<dbReference type="GO" id="GO:0005524">
    <property type="term" value="F:ATP binding"/>
    <property type="evidence" value="ECO:0007669"/>
    <property type="project" value="UniProtKB-KW"/>
</dbReference>
<dbReference type="EMBL" id="LAZR01069372">
    <property type="protein sequence ID" value="KKK47835.1"/>
    <property type="molecule type" value="Genomic_DNA"/>
</dbReference>
<dbReference type="GO" id="GO:0006298">
    <property type="term" value="P:mismatch repair"/>
    <property type="evidence" value="ECO:0007669"/>
    <property type="project" value="InterPro"/>
</dbReference>
<dbReference type="GO" id="GO:0030983">
    <property type="term" value="F:mismatched DNA binding"/>
    <property type="evidence" value="ECO:0007669"/>
    <property type="project" value="InterPro"/>
</dbReference>
<evidence type="ECO:0000313" key="5">
    <source>
        <dbReference type="EMBL" id="KKK47835.1"/>
    </source>
</evidence>
<feature type="non-terminal residue" evidence="5">
    <location>
        <position position="110"/>
    </location>
</feature>
<dbReference type="GO" id="GO:0005829">
    <property type="term" value="C:cytosol"/>
    <property type="evidence" value="ECO:0007669"/>
    <property type="project" value="TreeGrafter"/>
</dbReference>
<reference evidence="5" key="1">
    <citation type="journal article" date="2015" name="Nature">
        <title>Complex archaea that bridge the gap between prokaryotes and eukaryotes.</title>
        <authorList>
            <person name="Spang A."/>
            <person name="Saw J.H."/>
            <person name="Jorgensen S.L."/>
            <person name="Zaremba-Niedzwiedzka K."/>
            <person name="Martijn J."/>
            <person name="Lind A.E."/>
            <person name="van Eijk R."/>
            <person name="Schleper C."/>
            <person name="Guy L."/>
            <person name="Ettema T.J."/>
        </authorList>
    </citation>
    <scope>NUCLEOTIDE SEQUENCE</scope>
</reference>
<dbReference type="InterPro" id="IPR027417">
    <property type="entry name" value="P-loop_NTPase"/>
</dbReference>
<dbReference type="InterPro" id="IPR000432">
    <property type="entry name" value="DNA_mismatch_repair_MutS_C"/>
</dbReference>
<dbReference type="SUPFAM" id="SSF52540">
    <property type="entry name" value="P-loop containing nucleoside triphosphate hydrolases"/>
    <property type="match status" value="1"/>
</dbReference>
<proteinExistence type="predicted"/>
<dbReference type="PANTHER" id="PTHR11361:SF34">
    <property type="entry name" value="DNA MISMATCH REPAIR PROTEIN MSH1, MITOCHONDRIAL"/>
    <property type="match status" value="1"/>
</dbReference>
<dbReference type="GO" id="GO:0140664">
    <property type="term" value="F:ATP-dependent DNA damage sensor activity"/>
    <property type="evidence" value="ECO:0007669"/>
    <property type="project" value="InterPro"/>
</dbReference>
<dbReference type="SMART" id="SM00534">
    <property type="entry name" value="MUTSac"/>
    <property type="match status" value="1"/>
</dbReference>
<keyword evidence="1" id="KW-0547">Nucleotide-binding</keyword>
<dbReference type="PANTHER" id="PTHR11361">
    <property type="entry name" value="DNA MISMATCH REPAIR PROTEIN MUTS FAMILY MEMBER"/>
    <property type="match status" value="1"/>
</dbReference>
<comment type="caution">
    <text evidence="5">The sequence shown here is derived from an EMBL/GenBank/DDBJ whole genome shotgun (WGS) entry which is preliminary data.</text>
</comment>
<accession>A0A0F8WI29</accession>
<dbReference type="Gene3D" id="3.40.50.300">
    <property type="entry name" value="P-loop containing nucleotide triphosphate hydrolases"/>
    <property type="match status" value="1"/>
</dbReference>
<keyword evidence="3" id="KW-0238">DNA-binding</keyword>
<feature type="domain" description="DNA mismatch repair proteins mutS family" evidence="4">
    <location>
        <begin position="18"/>
        <end position="34"/>
    </location>
</feature>
<gene>
    <name evidence="5" type="ORF">LCGC14_3151200</name>
</gene>
<organism evidence="5">
    <name type="scientific">marine sediment metagenome</name>
    <dbReference type="NCBI Taxonomy" id="412755"/>
    <lineage>
        <taxon>unclassified sequences</taxon>
        <taxon>metagenomes</taxon>
        <taxon>ecological metagenomes</taxon>
    </lineage>
</organism>
<evidence type="ECO:0000256" key="1">
    <source>
        <dbReference type="ARBA" id="ARBA00022741"/>
    </source>
</evidence>
<evidence type="ECO:0000256" key="3">
    <source>
        <dbReference type="ARBA" id="ARBA00023125"/>
    </source>
</evidence>
<dbReference type="InterPro" id="IPR045076">
    <property type="entry name" value="MutS"/>
</dbReference>
<protein>
    <recommendedName>
        <fullName evidence="4">DNA mismatch repair proteins mutS family domain-containing protein</fullName>
    </recommendedName>
</protein>
<keyword evidence="2" id="KW-0067">ATP-binding</keyword>
<dbReference type="PROSITE" id="PS00486">
    <property type="entry name" value="DNA_MISMATCH_REPAIR_2"/>
    <property type="match status" value="1"/>
</dbReference>
<sequence>MVEMTETANILNNATDRSLVILDEIGRGTSTFDGLALAWAITEYIAKQITCRTLFATHYHELTELEQLLPKVKNHNVTVREWDDQIIFMHKIVDGGTDKSYGIHVGRLAG</sequence>